<comment type="caution">
    <text evidence="1">The sequence shown here is derived from an EMBL/GenBank/DDBJ whole genome shotgun (WGS) entry which is preliminary data.</text>
</comment>
<protein>
    <submittedName>
        <fullName evidence="1">Uncharacterized protein</fullName>
    </submittedName>
</protein>
<reference evidence="1 2" key="1">
    <citation type="journal article" date="2021" name="Hortic Res">
        <title>The domestication of Cucurbita argyrosperma as revealed by the genome of its wild relative.</title>
        <authorList>
            <person name="Barrera-Redondo J."/>
            <person name="Sanchez-de la Vega G."/>
            <person name="Aguirre-Liguori J.A."/>
            <person name="Castellanos-Morales G."/>
            <person name="Gutierrez-Guerrero Y.T."/>
            <person name="Aguirre-Dugua X."/>
            <person name="Aguirre-Planter E."/>
            <person name="Tenaillon M.I."/>
            <person name="Lira-Saade R."/>
            <person name="Eguiarte L.E."/>
        </authorList>
    </citation>
    <scope>NUCLEOTIDE SEQUENCE [LARGE SCALE GENOMIC DNA]</scope>
    <source>
        <strain evidence="1">JBR-2021</strain>
    </source>
</reference>
<organism evidence="1 2">
    <name type="scientific">Cucurbita argyrosperma subsp. sororia</name>
    <dbReference type="NCBI Taxonomy" id="37648"/>
    <lineage>
        <taxon>Eukaryota</taxon>
        <taxon>Viridiplantae</taxon>
        <taxon>Streptophyta</taxon>
        <taxon>Embryophyta</taxon>
        <taxon>Tracheophyta</taxon>
        <taxon>Spermatophyta</taxon>
        <taxon>Magnoliopsida</taxon>
        <taxon>eudicotyledons</taxon>
        <taxon>Gunneridae</taxon>
        <taxon>Pentapetalae</taxon>
        <taxon>rosids</taxon>
        <taxon>fabids</taxon>
        <taxon>Cucurbitales</taxon>
        <taxon>Cucurbitaceae</taxon>
        <taxon>Cucurbiteae</taxon>
        <taxon>Cucurbita</taxon>
    </lineage>
</organism>
<name>A0AAV6N4D3_9ROSI</name>
<proteinExistence type="predicted"/>
<gene>
    <name evidence="1" type="ORF">SDJN03_15885</name>
</gene>
<dbReference type="EMBL" id="JAGKQH010000010">
    <property type="protein sequence ID" value="KAG6590462.1"/>
    <property type="molecule type" value="Genomic_DNA"/>
</dbReference>
<keyword evidence="2" id="KW-1185">Reference proteome</keyword>
<dbReference type="Proteomes" id="UP000685013">
    <property type="component" value="Chromosome 10"/>
</dbReference>
<accession>A0AAV6N4D3</accession>
<dbReference type="AlphaFoldDB" id="A0AAV6N4D3"/>
<evidence type="ECO:0000313" key="1">
    <source>
        <dbReference type="EMBL" id="KAG6590462.1"/>
    </source>
</evidence>
<evidence type="ECO:0000313" key="2">
    <source>
        <dbReference type="Proteomes" id="UP000685013"/>
    </source>
</evidence>
<sequence length="146" mass="16082">MEALLGSLGAWDAMMNGFKEEMKKEKKALCTRKLKRSTICGENPGIFTLKVDSIVVTIKESHTLEKISAKEPQGSLQVYEEVNVVVKRKNEMVTITTLMNKAATIPMIVKGMVVEAMRCLAKAAVMDMVDKDPSTTKPQAHASLLL</sequence>
<feature type="non-terminal residue" evidence="1">
    <location>
        <position position="1"/>
    </location>
</feature>